<gene>
    <name evidence="1" type="ORF">SMRZ_LOCUS25953</name>
</gene>
<reference evidence="1 2" key="1">
    <citation type="submission" date="2018-11" db="EMBL/GenBank/DDBJ databases">
        <authorList>
            <consortium name="Pathogen Informatics"/>
        </authorList>
    </citation>
    <scope>NUCLEOTIDE SEQUENCE [LARGE SCALE GENOMIC DNA]</scope>
    <source>
        <strain evidence="1 2">Zambia</strain>
    </source>
</reference>
<evidence type="ECO:0000313" key="2">
    <source>
        <dbReference type="Proteomes" id="UP000277204"/>
    </source>
</evidence>
<dbReference type="STRING" id="48269.A0A183NCC8"/>
<evidence type="ECO:0000313" key="1">
    <source>
        <dbReference type="EMBL" id="VDP57387.1"/>
    </source>
</evidence>
<protein>
    <submittedName>
        <fullName evidence="1">Uncharacterized protein</fullName>
    </submittedName>
</protein>
<dbReference type="EMBL" id="UZAI01022154">
    <property type="protein sequence ID" value="VDP57387.1"/>
    <property type="molecule type" value="Genomic_DNA"/>
</dbReference>
<name>A0A183NCC8_9TREM</name>
<organism evidence="1 2">
    <name type="scientific">Schistosoma margrebowiei</name>
    <dbReference type="NCBI Taxonomy" id="48269"/>
    <lineage>
        <taxon>Eukaryota</taxon>
        <taxon>Metazoa</taxon>
        <taxon>Spiralia</taxon>
        <taxon>Lophotrochozoa</taxon>
        <taxon>Platyhelminthes</taxon>
        <taxon>Trematoda</taxon>
        <taxon>Digenea</taxon>
        <taxon>Strigeidida</taxon>
        <taxon>Schistosomatoidea</taxon>
        <taxon>Schistosomatidae</taxon>
        <taxon>Schistosoma</taxon>
    </lineage>
</organism>
<proteinExistence type="predicted"/>
<keyword evidence="2" id="KW-1185">Reference proteome</keyword>
<dbReference type="Proteomes" id="UP000277204">
    <property type="component" value="Unassembled WGS sequence"/>
</dbReference>
<accession>A0A183NCC8</accession>
<sequence length="120" mass="13595">MSSGRSRSVRSFLDEVLSEDEKIIRRLRIHKRVLNRAVLAIAPDCGREYQRTVAVNSGYDSIDGYNWGEADVDNYIQAYDCRPPPIFIPLITIAELVILLTNLPEMILPDVPIIDGHQTN</sequence>
<dbReference type="AlphaFoldDB" id="A0A183NCC8"/>